<gene>
    <name evidence="3" type="ORF">A2954_00015</name>
</gene>
<dbReference type="GO" id="GO:0015628">
    <property type="term" value="P:protein secretion by the type II secretion system"/>
    <property type="evidence" value="ECO:0007669"/>
    <property type="project" value="TreeGrafter"/>
</dbReference>
<comment type="caution">
    <text evidence="3">The sequence shown here is derived from an EMBL/GenBank/DDBJ whole genome shotgun (WGS) entry which is preliminary data.</text>
</comment>
<dbReference type="GO" id="GO:0015627">
    <property type="term" value="C:type II protein secretion system complex"/>
    <property type="evidence" value="ECO:0007669"/>
    <property type="project" value="TreeGrafter"/>
</dbReference>
<dbReference type="STRING" id="1802056.A2954_00015"/>
<evidence type="ECO:0000313" key="4">
    <source>
        <dbReference type="Proteomes" id="UP000177698"/>
    </source>
</evidence>
<sequence length="211" mass="23271">MSWLEESFKPIWEKYKIEVVLIATASIITIVSGIIFTLSQRANLKQEIPSLIKQKTSVQNNNKISVDLSGAVEKSDVYEVSSGARLKDILILAGGLSQDADRQFFSKNFNLARLLKDQEKIYIPTEEEIQGGEIQNTQNSFSDPAVDVLGASNKVNINSGSMDQLDTLPGVGKVTAGKIIQNRPYASIDDLLNKKIVGKSVFEKIKDLVQL</sequence>
<dbReference type="Pfam" id="PF10531">
    <property type="entry name" value="SLBB"/>
    <property type="match status" value="1"/>
</dbReference>
<dbReference type="InterPro" id="IPR019554">
    <property type="entry name" value="Soluble_ligand-bd"/>
</dbReference>
<dbReference type="Pfam" id="PF12836">
    <property type="entry name" value="HHH_3"/>
    <property type="match status" value="1"/>
</dbReference>
<evidence type="ECO:0000259" key="2">
    <source>
        <dbReference type="Pfam" id="PF10531"/>
    </source>
</evidence>
<accession>A0A1F7IBD8</accession>
<dbReference type="PANTHER" id="PTHR21180">
    <property type="entry name" value="ENDONUCLEASE/EXONUCLEASE/PHOSPHATASE FAMILY DOMAIN-CONTAINING PROTEIN 1"/>
    <property type="match status" value="1"/>
</dbReference>
<dbReference type="Gene3D" id="1.10.150.320">
    <property type="entry name" value="Photosystem II 12 kDa extrinsic protein"/>
    <property type="match status" value="1"/>
</dbReference>
<reference evidence="3 4" key="1">
    <citation type="journal article" date="2016" name="Nat. Commun.">
        <title>Thousands of microbial genomes shed light on interconnected biogeochemical processes in an aquifer system.</title>
        <authorList>
            <person name="Anantharaman K."/>
            <person name="Brown C.T."/>
            <person name="Hug L.A."/>
            <person name="Sharon I."/>
            <person name="Castelle C.J."/>
            <person name="Probst A.J."/>
            <person name="Thomas B.C."/>
            <person name="Singh A."/>
            <person name="Wilkins M.J."/>
            <person name="Karaoz U."/>
            <person name="Brodie E.L."/>
            <person name="Williams K.H."/>
            <person name="Hubbard S.S."/>
            <person name="Banfield J.F."/>
        </authorList>
    </citation>
    <scope>NUCLEOTIDE SEQUENCE [LARGE SCALE GENOMIC DNA]</scope>
</reference>
<dbReference type="EMBL" id="MGAG01000020">
    <property type="protein sequence ID" value="OGK40668.1"/>
    <property type="molecule type" value="Genomic_DNA"/>
</dbReference>
<feature type="transmembrane region" description="Helical" evidence="1">
    <location>
        <begin position="20"/>
        <end position="38"/>
    </location>
</feature>
<keyword evidence="1" id="KW-0472">Membrane</keyword>
<name>A0A1F7IBD8_9BACT</name>
<feature type="domain" description="Soluble ligand binding" evidence="2">
    <location>
        <begin position="66"/>
        <end position="123"/>
    </location>
</feature>
<dbReference type="SUPFAM" id="SSF81585">
    <property type="entry name" value="PsbU/PolX domain-like"/>
    <property type="match status" value="1"/>
</dbReference>
<proteinExistence type="predicted"/>
<dbReference type="PANTHER" id="PTHR21180:SF32">
    <property type="entry name" value="ENDONUCLEASE_EXONUCLEASE_PHOSPHATASE FAMILY DOMAIN-CONTAINING PROTEIN 1"/>
    <property type="match status" value="1"/>
</dbReference>
<dbReference type="AlphaFoldDB" id="A0A1F7IBD8"/>
<dbReference type="Proteomes" id="UP000177698">
    <property type="component" value="Unassembled WGS sequence"/>
</dbReference>
<evidence type="ECO:0000256" key="1">
    <source>
        <dbReference type="SAM" id="Phobius"/>
    </source>
</evidence>
<keyword evidence="1" id="KW-0812">Transmembrane</keyword>
<dbReference type="InterPro" id="IPR051675">
    <property type="entry name" value="Endo/Exo/Phosphatase_dom_1"/>
</dbReference>
<keyword evidence="1" id="KW-1133">Transmembrane helix</keyword>
<evidence type="ECO:0000313" key="3">
    <source>
        <dbReference type="EMBL" id="OGK40668.1"/>
    </source>
</evidence>
<dbReference type="Gene3D" id="3.10.560.10">
    <property type="entry name" value="Outer membrane lipoprotein wza domain like"/>
    <property type="match status" value="1"/>
</dbReference>
<organism evidence="3 4">
    <name type="scientific">Candidatus Roizmanbacteria bacterium RIFCSPLOWO2_01_FULL_37_12</name>
    <dbReference type="NCBI Taxonomy" id="1802056"/>
    <lineage>
        <taxon>Bacteria</taxon>
        <taxon>Candidatus Roizmaniibacteriota</taxon>
    </lineage>
</organism>
<protein>
    <recommendedName>
        <fullName evidence="2">Soluble ligand binding domain-containing protein</fullName>
    </recommendedName>
</protein>